<protein>
    <submittedName>
        <fullName evidence="1">Uncharacterized protein</fullName>
    </submittedName>
</protein>
<name>A0AAD8P092_TARER</name>
<gene>
    <name evidence="1" type="ORF">QVD17_00016</name>
</gene>
<accession>A0AAD8P092</accession>
<dbReference type="Proteomes" id="UP001229421">
    <property type="component" value="Unassembled WGS sequence"/>
</dbReference>
<reference evidence="1" key="1">
    <citation type="journal article" date="2023" name="bioRxiv">
        <title>Improved chromosome-level genome assembly for marigold (Tagetes erecta).</title>
        <authorList>
            <person name="Jiang F."/>
            <person name="Yuan L."/>
            <person name="Wang S."/>
            <person name="Wang H."/>
            <person name="Xu D."/>
            <person name="Wang A."/>
            <person name="Fan W."/>
        </authorList>
    </citation>
    <scope>NUCLEOTIDE SEQUENCE</scope>
    <source>
        <strain evidence="1">WSJ</strain>
        <tissue evidence="1">Leaf</tissue>
    </source>
</reference>
<proteinExistence type="predicted"/>
<evidence type="ECO:0000313" key="1">
    <source>
        <dbReference type="EMBL" id="KAK1434280.1"/>
    </source>
</evidence>
<keyword evidence="2" id="KW-1185">Reference proteome</keyword>
<evidence type="ECO:0000313" key="2">
    <source>
        <dbReference type="Proteomes" id="UP001229421"/>
    </source>
</evidence>
<dbReference type="AlphaFoldDB" id="A0AAD8P092"/>
<dbReference type="EMBL" id="JAUHHV010000001">
    <property type="protein sequence ID" value="KAK1434280.1"/>
    <property type="molecule type" value="Genomic_DNA"/>
</dbReference>
<sequence>MKIKLFFYESYINLETRYSKTLNHHWSLFLLIATFPNPKLSLAALHHQFSSSSSSLLSDINKIIERFVLRKCEVPGSISATRLSIECECIQLQMMMDCNNMFKQTSLLIQQYYFQLFIA</sequence>
<organism evidence="1 2">
    <name type="scientific">Tagetes erecta</name>
    <name type="common">African marigold</name>
    <dbReference type="NCBI Taxonomy" id="13708"/>
    <lineage>
        <taxon>Eukaryota</taxon>
        <taxon>Viridiplantae</taxon>
        <taxon>Streptophyta</taxon>
        <taxon>Embryophyta</taxon>
        <taxon>Tracheophyta</taxon>
        <taxon>Spermatophyta</taxon>
        <taxon>Magnoliopsida</taxon>
        <taxon>eudicotyledons</taxon>
        <taxon>Gunneridae</taxon>
        <taxon>Pentapetalae</taxon>
        <taxon>asterids</taxon>
        <taxon>campanulids</taxon>
        <taxon>Asterales</taxon>
        <taxon>Asteraceae</taxon>
        <taxon>Asteroideae</taxon>
        <taxon>Heliantheae alliance</taxon>
        <taxon>Tageteae</taxon>
        <taxon>Tagetes</taxon>
    </lineage>
</organism>
<comment type="caution">
    <text evidence="1">The sequence shown here is derived from an EMBL/GenBank/DDBJ whole genome shotgun (WGS) entry which is preliminary data.</text>
</comment>